<organism evidence="1 2">
    <name type="scientific">Mycobacterium parascrofulaceum ATCC BAA-614</name>
    <dbReference type="NCBI Taxonomy" id="525368"/>
    <lineage>
        <taxon>Bacteria</taxon>
        <taxon>Bacillati</taxon>
        <taxon>Actinomycetota</taxon>
        <taxon>Actinomycetes</taxon>
        <taxon>Mycobacteriales</taxon>
        <taxon>Mycobacteriaceae</taxon>
        <taxon>Mycobacterium</taxon>
        <taxon>Mycobacterium simiae complex</taxon>
    </lineage>
</organism>
<accession>D5P5E3</accession>
<dbReference type="EMBL" id="ADNV01000097">
    <property type="protein sequence ID" value="EFG78761.1"/>
    <property type="molecule type" value="Genomic_DNA"/>
</dbReference>
<name>D5P5E3_9MYCO</name>
<proteinExistence type="predicted"/>
<comment type="caution">
    <text evidence="1">The sequence shown here is derived from an EMBL/GenBank/DDBJ whole genome shotgun (WGS) entry which is preliminary data.</text>
</comment>
<evidence type="ECO:0000313" key="2">
    <source>
        <dbReference type="Proteomes" id="UP000003653"/>
    </source>
</evidence>
<gene>
    <name evidence="1" type="ORF">HMPREF0591_1387</name>
</gene>
<sequence length="60" mass="6840">MHSSFATAVCYANEHLVRSELRAAFRTVRRAVFFPPAPGLHKPHFCDGSGELKLKRLRRC</sequence>
<protein>
    <submittedName>
        <fullName evidence="1">Uncharacterized protein</fullName>
    </submittedName>
</protein>
<keyword evidence="2" id="KW-1185">Reference proteome</keyword>
<dbReference type="AlphaFoldDB" id="D5P5E3"/>
<dbReference type="Proteomes" id="UP000003653">
    <property type="component" value="Unassembled WGS sequence"/>
</dbReference>
<reference evidence="1 2" key="1">
    <citation type="submission" date="2010-04" db="EMBL/GenBank/DDBJ databases">
        <authorList>
            <person name="Muzny D."/>
            <person name="Qin X."/>
            <person name="Deng J."/>
            <person name="Jiang H."/>
            <person name="Liu Y."/>
            <person name="Qu J."/>
            <person name="Song X.-Z."/>
            <person name="Zhang L."/>
            <person name="Thornton R."/>
            <person name="Coyle M."/>
            <person name="Francisco L."/>
            <person name="Jackson L."/>
            <person name="Javaid M."/>
            <person name="Korchina V."/>
            <person name="Kovar C."/>
            <person name="Mata R."/>
            <person name="Mathew T."/>
            <person name="Ngo R."/>
            <person name="Nguyen L."/>
            <person name="Nguyen N."/>
            <person name="Okwuonu G."/>
            <person name="Ongeri F."/>
            <person name="Pham C."/>
            <person name="Simmons D."/>
            <person name="Wilczek-Boney K."/>
            <person name="Hale W."/>
            <person name="Jakkamsetti A."/>
            <person name="Pham P."/>
            <person name="Ruth R."/>
            <person name="San Lucas F."/>
            <person name="Warren J."/>
            <person name="Zhang J."/>
            <person name="Zhao Z."/>
            <person name="Zhou C."/>
            <person name="Zhu D."/>
            <person name="Lee S."/>
            <person name="Bess C."/>
            <person name="Blankenburg K."/>
            <person name="Forbes L."/>
            <person name="Fu Q."/>
            <person name="Gubbala S."/>
            <person name="Hirani K."/>
            <person name="Jayaseelan J.C."/>
            <person name="Lara F."/>
            <person name="Munidasa M."/>
            <person name="Palculict T."/>
            <person name="Patil S."/>
            <person name="Pu L.-L."/>
            <person name="Saada N."/>
            <person name="Tang L."/>
            <person name="Weissenberger G."/>
            <person name="Zhu Y."/>
            <person name="Hemphill L."/>
            <person name="Shang Y."/>
            <person name="Youmans B."/>
            <person name="Ayvaz T."/>
            <person name="Ross M."/>
            <person name="Santibanez J."/>
            <person name="Aqrawi P."/>
            <person name="Gross S."/>
            <person name="Joshi V."/>
            <person name="Fowler G."/>
            <person name="Nazareth L."/>
            <person name="Reid J."/>
            <person name="Worley K."/>
            <person name="Petrosino J."/>
            <person name="Highlander S."/>
            <person name="Gibbs R."/>
        </authorList>
    </citation>
    <scope>NUCLEOTIDE SEQUENCE [LARGE SCALE GENOMIC DNA]</scope>
    <source>
        <strain evidence="1 2">ATCC BAA-614</strain>
    </source>
</reference>
<dbReference type="HOGENOM" id="CLU_2936683_0_0_11"/>
<evidence type="ECO:0000313" key="1">
    <source>
        <dbReference type="EMBL" id="EFG78761.1"/>
    </source>
</evidence>